<protein>
    <submittedName>
        <fullName evidence="2">Tape measure protein</fullName>
    </submittedName>
</protein>
<dbReference type="Proteomes" id="UP000202061">
    <property type="component" value="Segment"/>
</dbReference>
<feature type="compositionally biased region" description="Low complexity" evidence="1">
    <location>
        <begin position="375"/>
        <end position="386"/>
    </location>
</feature>
<feature type="region of interest" description="Disordered" evidence="1">
    <location>
        <begin position="1"/>
        <end position="136"/>
    </location>
</feature>
<evidence type="ECO:0000313" key="2">
    <source>
        <dbReference type="EMBL" id="ANJ65207.1"/>
    </source>
</evidence>
<feature type="compositionally biased region" description="Basic and acidic residues" evidence="1">
    <location>
        <begin position="46"/>
        <end position="62"/>
    </location>
</feature>
<feature type="compositionally biased region" description="Basic and acidic residues" evidence="1">
    <location>
        <begin position="104"/>
        <end position="136"/>
    </location>
</feature>
<accession>A0A191ZCU3</accession>
<feature type="compositionally biased region" description="Basic and acidic residues" evidence="1">
    <location>
        <begin position="365"/>
        <end position="374"/>
    </location>
</feature>
<gene>
    <name evidence="2" type="ORF">FROZEN_86</name>
</gene>
<keyword evidence="3" id="KW-1185">Reference proteome</keyword>
<dbReference type="RefSeq" id="YP_009286207.1">
    <property type="nucleotide sequence ID" value="NC_031062.2"/>
</dbReference>
<reference evidence="2" key="1">
    <citation type="submission" date="2017-06" db="EMBL/GenBank/DDBJ databases">
        <authorList>
            <person name="Berg J.A."/>
            <person name="Peck M.D."/>
            <person name="Grossarth S.E."/>
            <person name="Jarvis T.M."/>
            <person name="Merrill B.D."/>
            <person name="Breakwell D.P."/>
            <person name="Burnett S.H."/>
            <person name="Grose J.H."/>
        </authorList>
    </citation>
    <scope>NUCLEOTIDE SEQUENCE [LARGE SCALE GENOMIC DNA]</scope>
</reference>
<organism evidence="2 3">
    <name type="scientific">Erwinia phage vB_EamP_Frozen</name>
    <dbReference type="NCBI Taxonomy" id="1852641"/>
    <lineage>
        <taxon>Viruses</taxon>
        <taxon>Duplodnaviria</taxon>
        <taxon>Heunggongvirae</taxon>
        <taxon>Uroviricota</taxon>
        <taxon>Caudoviricetes</taxon>
        <taxon>Schitoviridae</taxon>
        <taxon>Erskinevirinae</taxon>
        <taxon>Johnsonvirus</taxon>
        <taxon>Johnsonvirus frozen</taxon>
    </lineage>
</organism>
<sequence>MANPTENQEIEDQSDIFSMSDEDFMKLSAPPAKKEAAPVVETPVAEEPKVENEPTEPAKVEPEVEVPTGNVEENSDNNSEDNNVEKGTNTPEKSLSSSPTGSTEADKAKAEKGDKEPSTDEKPKPETEKPALDYKSFHDEVMRPFKANGKTVQLQSPEEAIALMKMGANYTRKMQDIAPHRKVLIMLENNGLLDEGKLSYLVDLDKKNPDAIKKLIKESGMDPMDLDPAEPVNYLGGNHKVTDQEATFRSHLDDLVSNPEGKETINLITNSWDQASKEMLWNNPEVMDVVHAQRENGIYDRISAEVDRLKTLGQIPANAPFLSAYQQVGQFMDSQGKFADLAPKAAPKATTTAPAQPLATKAAKPKSDVVDDPKVAAAAATRSTTTKQVGKSVNPLAMSDDEFMKQFKNRH</sequence>
<name>A0A191ZCU3_9CAUD</name>
<feature type="region of interest" description="Disordered" evidence="1">
    <location>
        <begin position="348"/>
        <end position="411"/>
    </location>
</feature>
<proteinExistence type="predicted"/>
<feature type="compositionally biased region" description="Polar residues" evidence="1">
    <location>
        <begin position="86"/>
        <end position="103"/>
    </location>
</feature>
<evidence type="ECO:0000256" key="1">
    <source>
        <dbReference type="SAM" id="MobiDB-lite"/>
    </source>
</evidence>
<dbReference type="OrthoDB" id="4821at10239"/>
<dbReference type="EMBL" id="KX098389">
    <property type="protein sequence ID" value="ANJ65207.1"/>
    <property type="molecule type" value="Genomic_DNA"/>
</dbReference>
<feature type="compositionally biased region" description="Low complexity" evidence="1">
    <location>
        <begin position="348"/>
        <end position="362"/>
    </location>
</feature>
<dbReference type="KEGG" id="vg:29065849"/>
<dbReference type="GeneID" id="29065849"/>
<evidence type="ECO:0000313" key="3">
    <source>
        <dbReference type="Proteomes" id="UP000202061"/>
    </source>
</evidence>